<name>A0ABT7W6P3_9BORD</name>
<keyword evidence="1" id="KW-0092">Biotin</keyword>
<dbReference type="CDD" id="cd06850">
    <property type="entry name" value="biotinyl_domain"/>
    <property type="match status" value="1"/>
</dbReference>
<feature type="domain" description="Lipoyl-binding" evidence="2">
    <location>
        <begin position="1"/>
        <end position="70"/>
    </location>
</feature>
<dbReference type="SUPFAM" id="SSF51230">
    <property type="entry name" value="Single hybrid motif"/>
    <property type="match status" value="1"/>
</dbReference>
<accession>A0ABT7W6P3</accession>
<dbReference type="PANTHER" id="PTHR45266:SF3">
    <property type="entry name" value="OXALOACETATE DECARBOXYLASE ALPHA CHAIN"/>
    <property type="match status" value="1"/>
</dbReference>
<evidence type="ECO:0000256" key="1">
    <source>
        <dbReference type="ARBA" id="ARBA00023267"/>
    </source>
</evidence>
<dbReference type="RefSeq" id="WP_289786246.1">
    <property type="nucleotide sequence ID" value="NZ_JAUDJE010000016.1"/>
</dbReference>
<reference evidence="3" key="1">
    <citation type="submission" date="2023-06" db="EMBL/GenBank/DDBJ databases">
        <title>full genome analysis of Phenantherene degrader P3.</title>
        <authorList>
            <person name="Akbar A."/>
            <person name="Rahmeh R."/>
            <person name="Kishk M."/>
        </authorList>
    </citation>
    <scope>NUCLEOTIDE SEQUENCE</scope>
    <source>
        <strain evidence="3">P3</strain>
    </source>
</reference>
<dbReference type="EMBL" id="JAUDJE010000016">
    <property type="protein sequence ID" value="MDM9560866.1"/>
    <property type="molecule type" value="Genomic_DNA"/>
</dbReference>
<keyword evidence="4" id="KW-1185">Reference proteome</keyword>
<dbReference type="Proteomes" id="UP001175604">
    <property type="component" value="Unassembled WGS sequence"/>
</dbReference>
<evidence type="ECO:0000259" key="2">
    <source>
        <dbReference type="PROSITE" id="PS50968"/>
    </source>
</evidence>
<evidence type="ECO:0000313" key="4">
    <source>
        <dbReference type="Proteomes" id="UP001175604"/>
    </source>
</evidence>
<dbReference type="InterPro" id="IPR050709">
    <property type="entry name" value="Biotin_Carboxyl_Carrier/Decarb"/>
</dbReference>
<dbReference type="InterPro" id="IPR011053">
    <property type="entry name" value="Single_hybrid_motif"/>
</dbReference>
<dbReference type="Pfam" id="PF00364">
    <property type="entry name" value="Biotin_lipoyl"/>
    <property type="match status" value="1"/>
</dbReference>
<organism evidence="3 4">
    <name type="scientific">Bordetella petrii</name>
    <dbReference type="NCBI Taxonomy" id="94624"/>
    <lineage>
        <taxon>Bacteria</taxon>
        <taxon>Pseudomonadati</taxon>
        <taxon>Pseudomonadota</taxon>
        <taxon>Betaproteobacteria</taxon>
        <taxon>Burkholderiales</taxon>
        <taxon>Alcaligenaceae</taxon>
        <taxon>Bordetella</taxon>
    </lineage>
</organism>
<dbReference type="Gene3D" id="2.40.50.100">
    <property type="match status" value="1"/>
</dbReference>
<dbReference type="PROSITE" id="PS50968">
    <property type="entry name" value="BIOTINYL_LIPOYL"/>
    <property type="match status" value="1"/>
</dbReference>
<gene>
    <name evidence="3" type="ORF">QUC21_17650</name>
</gene>
<dbReference type="InterPro" id="IPR000089">
    <property type="entry name" value="Biotin_lipoyl"/>
</dbReference>
<dbReference type="PANTHER" id="PTHR45266">
    <property type="entry name" value="OXALOACETATE DECARBOXYLASE ALPHA CHAIN"/>
    <property type="match status" value="1"/>
</dbReference>
<proteinExistence type="predicted"/>
<comment type="caution">
    <text evidence="3">The sequence shown here is derived from an EMBL/GenBank/DDBJ whole genome shotgun (WGS) entry which is preliminary data.</text>
</comment>
<evidence type="ECO:0000313" key="3">
    <source>
        <dbReference type="EMBL" id="MDM9560866.1"/>
    </source>
</evidence>
<sequence length="70" mass="7642">MKSVLATVSGRVVQCVATESGRVQRGDEIVKIESMKMEIPVESEVDGRVARLLVKEGDEVQEGQVIAEIE</sequence>
<protein>
    <submittedName>
        <fullName evidence="3">Acetyl-CoA carboxylase biotin carboxyl carrier protein subunit</fullName>
    </submittedName>
</protein>